<protein>
    <submittedName>
        <fullName evidence="1">Uncharacterized protein</fullName>
    </submittedName>
</protein>
<reference evidence="1 2" key="1">
    <citation type="submission" date="2020-10" db="EMBL/GenBank/DDBJ databases">
        <title>Complete genome sequence of Corynebacterium massiliense DSM 45435, type strain of Corynebacterium massiliense.</title>
        <authorList>
            <person name="Busche T."/>
            <person name="Kalinowski J."/>
            <person name="Ruckert C."/>
        </authorList>
    </citation>
    <scope>NUCLEOTIDE SEQUENCE [LARGE SCALE GENOMIC DNA]</scope>
    <source>
        <strain evidence="1 2">DSM 45435</strain>
    </source>
</reference>
<dbReference type="Proteomes" id="UP001220064">
    <property type="component" value="Chromosome"/>
</dbReference>
<proteinExistence type="predicted"/>
<dbReference type="EMBL" id="CP063189">
    <property type="protein sequence ID" value="WCZ32944.1"/>
    <property type="molecule type" value="Genomic_DNA"/>
</dbReference>
<evidence type="ECO:0000313" key="1">
    <source>
        <dbReference type="EMBL" id="WCZ32944.1"/>
    </source>
</evidence>
<dbReference type="RefSeq" id="WP_022863290.1">
    <property type="nucleotide sequence ID" value="NZ_ATVG01000008.1"/>
</dbReference>
<organism evidence="1 2">
    <name type="scientific">Corynebacterium massiliense DSM 45435</name>
    <dbReference type="NCBI Taxonomy" id="1121364"/>
    <lineage>
        <taxon>Bacteria</taxon>
        <taxon>Bacillati</taxon>
        <taxon>Actinomycetota</taxon>
        <taxon>Actinomycetes</taxon>
        <taxon>Mycobacteriales</taxon>
        <taxon>Corynebacteriaceae</taxon>
        <taxon>Corynebacterium</taxon>
    </lineage>
</organism>
<keyword evidence="2" id="KW-1185">Reference proteome</keyword>
<name>A0ABY7U8C0_9CORY</name>
<accession>A0ABY7U8C0</accession>
<gene>
    <name evidence="1" type="ORF">CMASS_07570</name>
</gene>
<sequence length="91" mass="9832">MRSLRIETPLRSRDDFFAAVGKAAKDAGHPLPPPPNLDAFADAVRELDVESVTATACSMPARDVEAVTQVLDDAGVAARLHHSDGRERPER</sequence>
<evidence type="ECO:0000313" key="2">
    <source>
        <dbReference type="Proteomes" id="UP001220064"/>
    </source>
</evidence>